<evidence type="ECO:0000313" key="3">
    <source>
        <dbReference type="Proteomes" id="UP001311232"/>
    </source>
</evidence>
<accession>A0AAV9RCS2</accession>
<sequence length="92" mass="9918">MLALLVTGSCTFVCIASLLPGRCRAEASFFPLSLEEAEFFSWKLQNTITKELPLPALNKDNYSGNILANQARPCISPAREATSQDLANISGA</sequence>
<keyword evidence="1" id="KW-0732">Signal</keyword>
<gene>
    <name evidence="2" type="ORF">CRENBAI_023542</name>
</gene>
<feature type="signal peptide" evidence="1">
    <location>
        <begin position="1"/>
        <end position="25"/>
    </location>
</feature>
<name>A0AAV9RCS2_9TELE</name>
<keyword evidence="3" id="KW-1185">Reference proteome</keyword>
<reference evidence="2 3" key="1">
    <citation type="submission" date="2021-06" db="EMBL/GenBank/DDBJ databases">
        <authorList>
            <person name="Palmer J.M."/>
        </authorList>
    </citation>
    <scope>NUCLEOTIDE SEQUENCE [LARGE SCALE GENOMIC DNA]</scope>
    <source>
        <strain evidence="2 3">MEX-2019</strain>
        <tissue evidence="2">Muscle</tissue>
    </source>
</reference>
<evidence type="ECO:0000313" key="2">
    <source>
        <dbReference type="EMBL" id="KAK5606317.1"/>
    </source>
</evidence>
<dbReference type="Proteomes" id="UP001311232">
    <property type="component" value="Unassembled WGS sequence"/>
</dbReference>
<comment type="caution">
    <text evidence="2">The sequence shown here is derived from an EMBL/GenBank/DDBJ whole genome shotgun (WGS) entry which is preliminary data.</text>
</comment>
<dbReference type="AlphaFoldDB" id="A0AAV9RCS2"/>
<feature type="chain" id="PRO_5043754281" evidence="1">
    <location>
        <begin position="26"/>
        <end position="92"/>
    </location>
</feature>
<protein>
    <submittedName>
        <fullName evidence="2">Uncharacterized protein</fullName>
    </submittedName>
</protein>
<dbReference type="EMBL" id="JAHHUM010002087">
    <property type="protein sequence ID" value="KAK5606317.1"/>
    <property type="molecule type" value="Genomic_DNA"/>
</dbReference>
<evidence type="ECO:0000256" key="1">
    <source>
        <dbReference type="SAM" id="SignalP"/>
    </source>
</evidence>
<organism evidence="2 3">
    <name type="scientific">Crenichthys baileyi</name>
    <name type="common">White River springfish</name>
    <dbReference type="NCBI Taxonomy" id="28760"/>
    <lineage>
        <taxon>Eukaryota</taxon>
        <taxon>Metazoa</taxon>
        <taxon>Chordata</taxon>
        <taxon>Craniata</taxon>
        <taxon>Vertebrata</taxon>
        <taxon>Euteleostomi</taxon>
        <taxon>Actinopterygii</taxon>
        <taxon>Neopterygii</taxon>
        <taxon>Teleostei</taxon>
        <taxon>Neoteleostei</taxon>
        <taxon>Acanthomorphata</taxon>
        <taxon>Ovalentaria</taxon>
        <taxon>Atherinomorphae</taxon>
        <taxon>Cyprinodontiformes</taxon>
        <taxon>Goodeidae</taxon>
        <taxon>Crenichthys</taxon>
    </lineage>
</organism>
<proteinExistence type="predicted"/>